<keyword evidence="2" id="KW-1185">Reference proteome</keyword>
<dbReference type="SUPFAM" id="SSF56112">
    <property type="entry name" value="Protein kinase-like (PK-like)"/>
    <property type="match status" value="1"/>
</dbReference>
<dbReference type="GO" id="GO:0016740">
    <property type="term" value="F:transferase activity"/>
    <property type="evidence" value="ECO:0007669"/>
    <property type="project" value="UniProtKB-KW"/>
</dbReference>
<protein>
    <submittedName>
        <fullName evidence="1">Phosphotransferase</fullName>
    </submittedName>
</protein>
<accession>A0A7G9RFH2</accession>
<evidence type="ECO:0000313" key="2">
    <source>
        <dbReference type="Proteomes" id="UP000515947"/>
    </source>
</evidence>
<dbReference type="InterPro" id="IPR011009">
    <property type="entry name" value="Kinase-like_dom_sf"/>
</dbReference>
<evidence type="ECO:0000313" key="1">
    <source>
        <dbReference type="EMBL" id="QNN54347.1"/>
    </source>
</evidence>
<keyword evidence="1" id="KW-0808">Transferase</keyword>
<name>A0A7G9RFH2_9ACTN</name>
<dbReference type="AlphaFoldDB" id="A0A7G9RFH2"/>
<organism evidence="1 2">
    <name type="scientific">Nocardioides mesophilus</name>
    <dbReference type="NCBI Taxonomy" id="433659"/>
    <lineage>
        <taxon>Bacteria</taxon>
        <taxon>Bacillati</taxon>
        <taxon>Actinomycetota</taxon>
        <taxon>Actinomycetes</taxon>
        <taxon>Propionibacteriales</taxon>
        <taxon>Nocardioidaceae</taxon>
        <taxon>Nocardioides</taxon>
    </lineage>
</organism>
<gene>
    <name evidence="1" type="ORF">H9L09_08465</name>
</gene>
<dbReference type="EMBL" id="CP060713">
    <property type="protein sequence ID" value="QNN54347.1"/>
    <property type="molecule type" value="Genomic_DNA"/>
</dbReference>
<sequence length="294" mass="31015">MSLTFPAPATAPLPTGVALPLPAPGWGAPQALAALAEARPSLPVPLPEPAVVSALTTVVLRSGDLAVKVYPPGTDPGHLDRLRGALAGSTSAHLPLLPAVVTSYGVVTVAPWLPAARPVSWRALGGLLRAFHDEHAVAEVPVWRPLSRLASQVADLPEEAAAVLLGARDVLLTALDEVGSEVGVGAIHGDVSPSNVLRTPTGPRLIDLDWVARAPREYDLASAARRVRAGEISRRAYAGFCAAYGFDVRSWPGLPVLDRVADLGGVAFRLWDSRHHGRDLDWLAQELPVWRTAL</sequence>
<dbReference type="RefSeq" id="WP_187580187.1">
    <property type="nucleotide sequence ID" value="NZ_CP060713.1"/>
</dbReference>
<dbReference type="Proteomes" id="UP000515947">
    <property type="component" value="Chromosome"/>
</dbReference>
<reference evidence="1 2" key="1">
    <citation type="submission" date="2020-08" db="EMBL/GenBank/DDBJ databases">
        <title>Genome sequence of Nocardioides mesophilus KACC 16243T.</title>
        <authorList>
            <person name="Hyun D.-W."/>
            <person name="Bae J.-W."/>
        </authorList>
    </citation>
    <scope>NUCLEOTIDE SEQUENCE [LARGE SCALE GENOMIC DNA]</scope>
    <source>
        <strain evidence="1 2">KACC 16243</strain>
    </source>
</reference>
<dbReference type="Gene3D" id="3.90.1200.10">
    <property type="match status" value="1"/>
</dbReference>
<proteinExistence type="predicted"/>
<dbReference type="KEGG" id="nmes:H9L09_08465"/>